<organism evidence="2 3">
    <name type="scientific">Cuscuta australis</name>
    <dbReference type="NCBI Taxonomy" id="267555"/>
    <lineage>
        <taxon>Eukaryota</taxon>
        <taxon>Viridiplantae</taxon>
        <taxon>Streptophyta</taxon>
        <taxon>Embryophyta</taxon>
        <taxon>Tracheophyta</taxon>
        <taxon>Spermatophyta</taxon>
        <taxon>Magnoliopsida</taxon>
        <taxon>eudicotyledons</taxon>
        <taxon>Gunneridae</taxon>
        <taxon>Pentapetalae</taxon>
        <taxon>asterids</taxon>
        <taxon>lamiids</taxon>
        <taxon>Solanales</taxon>
        <taxon>Convolvulaceae</taxon>
        <taxon>Cuscuteae</taxon>
        <taxon>Cuscuta</taxon>
        <taxon>Cuscuta subgen. Grammica</taxon>
        <taxon>Cuscuta sect. Cleistogrammica</taxon>
    </lineage>
</organism>
<dbReference type="InterPro" id="IPR001810">
    <property type="entry name" value="F-box_dom"/>
</dbReference>
<dbReference type="SUPFAM" id="SSF52058">
    <property type="entry name" value="L domain-like"/>
    <property type="match status" value="1"/>
</dbReference>
<dbReference type="PANTHER" id="PTHR34145:SF28">
    <property type="entry name" value="F-BOX DOMAIN-CONTAINING PROTEIN"/>
    <property type="match status" value="1"/>
</dbReference>
<dbReference type="Pfam" id="PF23622">
    <property type="entry name" value="LRR_At1g61320_AtMIF1"/>
    <property type="match status" value="1"/>
</dbReference>
<dbReference type="SUPFAM" id="SSF81383">
    <property type="entry name" value="F-box domain"/>
    <property type="match status" value="1"/>
</dbReference>
<proteinExistence type="predicted"/>
<reference evidence="2 3" key="1">
    <citation type="submission" date="2018-06" db="EMBL/GenBank/DDBJ databases">
        <title>The Genome of Cuscuta australis (Dodder) Provides Insight into the Evolution of Plant Parasitism.</title>
        <authorList>
            <person name="Liu H."/>
        </authorList>
    </citation>
    <scope>NUCLEOTIDE SEQUENCE [LARGE SCALE GENOMIC DNA]</scope>
    <source>
        <strain evidence="3">cv. Yunnan</strain>
        <tissue evidence="2">Vines</tissue>
    </source>
</reference>
<dbReference type="Gene3D" id="3.80.10.10">
    <property type="entry name" value="Ribonuclease Inhibitor"/>
    <property type="match status" value="1"/>
</dbReference>
<dbReference type="InterPro" id="IPR055357">
    <property type="entry name" value="LRR_At1g61320_AtMIF1"/>
</dbReference>
<evidence type="ECO:0000259" key="1">
    <source>
        <dbReference type="PROSITE" id="PS50181"/>
    </source>
</evidence>
<dbReference type="SMART" id="SM00256">
    <property type="entry name" value="FBOX"/>
    <property type="match status" value="1"/>
</dbReference>
<sequence>MDPGETMSKVRRSENGSLDYISVLPESVVHHIFSFLLFKDILRCSQLSKTWKRIWLNYSNIDLILHEEDLCRSSLCPLVYFGEMERALDHCLFPRACVQKFRLCISARNADASVWKKFPPLMDTYLGAAVDRSVSEIALDIYFGPIALYSVPEKAVVSDSLKVLELRGCVLEDSRVSCIDLPRLQRFRTSECTFSGENVLSKILCGCSNVEFVEVSYCEGVESFLSVSCKPRLKCFRIGGCVELERIEINVPSLETLECSLKYPCQTGAFELASCTALKHLQIRGAILSGDNTIQSLLSKLPGIEDLELHNCRGEDRIQISSAYLKKLVLGDIDYFPGAEIDTPNLLRLDFRSMDAFDPSNRFSSWNVPKVEDIHMVFNAKTFQSACRSGLKGFLMQLTNYENLKLVVKSLDDRKCIMHEKLHAVSFSSLNKLAKKAKPSYVAISSRTYASFTSGMVGYESGDGSLFLISSSSGTIELLHQKMRKDSTLKRFYSDFRRASIEEMEHEADSPWASFMNTHSIGYHTATIILVKKTSEEMARSP</sequence>
<dbReference type="InterPro" id="IPR053772">
    <property type="entry name" value="At1g61320/At1g61330-like"/>
</dbReference>
<dbReference type="InterPro" id="IPR032675">
    <property type="entry name" value="LRR_dom_sf"/>
</dbReference>
<dbReference type="Proteomes" id="UP000249390">
    <property type="component" value="Unassembled WGS sequence"/>
</dbReference>
<dbReference type="PROSITE" id="PS50181">
    <property type="entry name" value="FBOX"/>
    <property type="match status" value="1"/>
</dbReference>
<dbReference type="AlphaFoldDB" id="A0A328EBS6"/>
<dbReference type="PANTHER" id="PTHR34145">
    <property type="entry name" value="OS02G0105600 PROTEIN"/>
    <property type="match status" value="1"/>
</dbReference>
<dbReference type="Pfam" id="PF00646">
    <property type="entry name" value="F-box"/>
    <property type="match status" value="1"/>
</dbReference>
<evidence type="ECO:0000313" key="2">
    <source>
        <dbReference type="EMBL" id="RAL53931.1"/>
    </source>
</evidence>
<evidence type="ECO:0000313" key="3">
    <source>
        <dbReference type="Proteomes" id="UP000249390"/>
    </source>
</evidence>
<dbReference type="InterPro" id="IPR036047">
    <property type="entry name" value="F-box-like_dom_sf"/>
</dbReference>
<accession>A0A328EBS6</accession>
<feature type="domain" description="F-box" evidence="1">
    <location>
        <begin position="18"/>
        <end position="54"/>
    </location>
</feature>
<gene>
    <name evidence="2" type="ORF">DM860_004402</name>
</gene>
<protein>
    <recommendedName>
        <fullName evidence="1">F-box domain-containing protein</fullName>
    </recommendedName>
</protein>
<name>A0A328EBS6_9ASTE</name>
<dbReference type="Gene3D" id="1.20.1280.50">
    <property type="match status" value="1"/>
</dbReference>
<comment type="caution">
    <text evidence="2">The sequence shown here is derived from an EMBL/GenBank/DDBJ whole genome shotgun (WGS) entry which is preliminary data.</text>
</comment>
<dbReference type="EMBL" id="NQVE01000015">
    <property type="protein sequence ID" value="RAL53931.1"/>
    <property type="molecule type" value="Genomic_DNA"/>
</dbReference>
<keyword evidence="3" id="KW-1185">Reference proteome</keyword>